<dbReference type="EMBL" id="QFNK01000152">
    <property type="protein sequence ID" value="PZO85370.1"/>
    <property type="molecule type" value="Genomic_DNA"/>
</dbReference>
<dbReference type="Proteomes" id="UP000249557">
    <property type="component" value="Unassembled WGS sequence"/>
</dbReference>
<protein>
    <recommendedName>
        <fullName evidence="2">DJ-1/PfpI domain-containing protein</fullName>
    </recommendedName>
</protein>
<organism evidence="3 4">
    <name type="scientific">Micavibrio aeruginosavorus</name>
    <dbReference type="NCBI Taxonomy" id="349221"/>
    <lineage>
        <taxon>Bacteria</taxon>
        <taxon>Pseudomonadati</taxon>
        <taxon>Bdellovibrionota</taxon>
        <taxon>Bdellovibrionia</taxon>
        <taxon>Bdellovibrionales</taxon>
        <taxon>Pseudobdellovibrionaceae</taxon>
        <taxon>Micavibrio</taxon>
    </lineage>
</organism>
<proteinExistence type="inferred from homology"/>
<evidence type="ECO:0000313" key="3">
    <source>
        <dbReference type="EMBL" id="PZO85370.1"/>
    </source>
</evidence>
<dbReference type="Pfam" id="PF01965">
    <property type="entry name" value="DJ-1_PfpI"/>
    <property type="match status" value="1"/>
</dbReference>
<dbReference type="PROSITE" id="PS51276">
    <property type="entry name" value="PEPTIDASE_C56_PFPI"/>
    <property type="match status" value="1"/>
</dbReference>
<dbReference type="InterPro" id="IPR002818">
    <property type="entry name" value="DJ-1/PfpI"/>
</dbReference>
<name>A0A2W4ZST2_9BACT</name>
<dbReference type="PANTHER" id="PTHR42733">
    <property type="entry name" value="DJ-1 PROTEIN"/>
    <property type="match status" value="1"/>
</dbReference>
<dbReference type="AlphaFoldDB" id="A0A2W4ZST2"/>
<comment type="caution">
    <text evidence="3">The sequence shown here is derived from an EMBL/GenBank/DDBJ whole genome shotgun (WGS) entry which is preliminary data.</text>
</comment>
<reference evidence="3 4" key="1">
    <citation type="submission" date="2017-08" db="EMBL/GenBank/DDBJ databases">
        <title>Infants hospitalized years apart are colonized by the same room-sourced microbial strains.</title>
        <authorList>
            <person name="Brooks B."/>
            <person name="Olm M.R."/>
            <person name="Firek B.A."/>
            <person name="Baker R."/>
            <person name="Thomas B.C."/>
            <person name="Morowitz M.J."/>
            <person name="Banfield J.F."/>
        </authorList>
    </citation>
    <scope>NUCLEOTIDE SEQUENCE [LARGE SCALE GENOMIC DNA]</scope>
    <source>
        <strain evidence="3">S2_018_000_R2_104</strain>
    </source>
</reference>
<feature type="non-terminal residue" evidence="3">
    <location>
        <position position="1"/>
    </location>
</feature>
<dbReference type="InterPro" id="IPR029062">
    <property type="entry name" value="Class_I_gatase-like"/>
</dbReference>
<dbReference type="PANTHER" id="PTHR42733:SF2">
    <property type="entry name" value="DJ-1_THIJ_PFPI FAMILY PROTEIN"/>
    <property type="match status" value="1"/>
</dbReference>
<sequence>EGYQVDVLTPDGGEFKGKNGSGLKKTMKIEDAEPSDYAMLYIPGGKAPEKLKKEEEAVAFVRDFCANGRPVASICHGPQLLAKADVIDGRAIAAWPECEDEVSEAGATYKNEECVKDGQFITGRWPADLPAMTKAALEALRSGAQKQRKAA</sequence>
<dbReference type="Gene3D" id="3.40.50.880">
    <property type="match status" value="1"/>
</dbReference>
<dbReference type="SUPFAM" id="SSF52317">
    <property type="entry name" value="Class I glutamine amidotransferase-like"/>
    <property type="match status" value="1"/>
</dbReference>
<evidence type="ECO:0000259" key="2">
    <source>
        <dbReference type="Pfam" id="PF01965"/>
    </source>
</evidence>
<accession>A0A2W4ZST2</accession>
<evidence type="ECO:0000313" key="4">
    <source>
        <dbReference type="Proteomes" id="UP000249557"/>
    </source>
</evidence>
<comment type="similarity">
    <text evidence="1">Belongs to the peptidase C56 family.</text>
</comment>
<gene>
    <name evidence="3" type="ORF">DI626_07640</name>
</gene>
<dbReference type="InterPro" id="IPR006286">
    <property type="entry name" value="C56_PfpI-like"/>
</dbReference>
<feature type="domain" description="DJ-1/PfpI" evidence="2">
    <location>
        <begin position="1"/>
        <end position="138"/>
    </location>
</feature>
<evidence type="ECO:0000256" key="1">
    <source>
        <dbReference type="ARBA" id="ARBA00008542"/>
    </source>
</evidence>